<evidence type="ECO:0000313" key="2">
    <source>
        <dbReference type="EMBL" id="WAZ26455.1"/>
    </source>
</evidence>
<proteinExistence type="predicted"/>
<dbReference type="Proteomes" id="UP001164439">
    <property type="component" value="Chromosome"/>
</dbReference>
<dbReference type="EMBL" id="CP114413">
    <property type="protein sequence ID" value="WAZ26455.1"/>
    <property type="molecule type" value="Genomic_DNA"/>
</dbReference>
<organism evidence="2 3">
    <name type="scientific">Streptomyces cinnabarinus</name>
    <dbReference type="NCBI Taxonomy" id="67287"/>
    <lineage>
        <taxon>Bacteria</taxon>
        <taxon>Bacillati</taxon>
        <taxon>Actinomycetota</taxon>
        <taxon>Actinomycetes</taxon>
        <taxon>Kitasatosporales</taxon>
        <taxon>Streptomycetaceae</taxon>
        <taxon>Streptomyces</taxon>
    </lineage>
</organism>
<accession>A0ABY7KS59</accession>
<name>A0ABY7KS59_9ACTN</name>
<reference evidence="2" key="1">
    <citation type="submission" date="2022-12" db="EMBL/GenBank/DDBJ databases">
        <authorList>
            <person name="Ruckert C."/>
            <person name="Busche T."/>
            <person name="Kalinowski J."/>
            <person name="Wittmann C."/>
        </authorList>
    </citation>
    <scope>NUCLEOTIDE SEQUENCE</scope>
    <source>
        <strain evidence="2">DSM 40467</strain>
    </source>
</reference>
<sequence>MDAAAKKALIKKLAVPANFHRNYAAEGRAWFVDRLIRKMEAETPTPTDAAITSKVTDVVTKSKAVVKAQQDYTIGVKLGASLAKIQSGRRIEILYGIIASNPTLIEPANQDMLLWIARRRLRGVTRMDFFVNPNSQGYFRYPDRCPSAGGVWRLNTDAQPFWERLGGSNTPPPGIYHFLLKRPASGDPDYVRAISKVFTAKANACDGNLVDCGLACGAVLLDTLVEAKDAPKLLKKVDSRGPRSLGIHSTTRETPESMILDTGAEGLFERVPTLVGDLQVGDHAYIFNHPLYKVFKPTGSWTGEHSLVYSCGDRGVRSRKGIFFGGHGKEGTVYDFYDDFLAELQTHLHRSFRIAAIFLNSKKNGSPAPSLSDSTTRTKPDGTTVPLELHQFDVGFRYRDFQKAPAKANAQPEISETGFAIVYSPTENFFSIAKQRRIIEIVSTGEVLEPISFERLGTNPGGTAQFEATDWKLVYQDRSTNAAKHYELFTRVRGKLTFKPLTIDELFESPFAKPNPKKEEIVTTRPRADASAAYLSFLRTNGAM</sequence>
<feature type="compositionally biased region" description="Polar residues" evidence="1">
    <location>
        <begin position="363"/>
        <end position="377"/>
    </location>
</feature>
<evidence type="ECO:0000256" key="1">
    <source>
        <dbReference type="SAM" id="MobiDB-lite"/>
    </source>
</evidence>
<protein>
    <submittedName>
        <fullName evidence="2">Uncharacterized protein</fullName>
    </submittedName>
</protein>
<keyword evidence="3" id="KW-1185">Reference proteome</keyword>
<feature type="region of interest" description="Disordered" evidence="1">
    <location>
        <begin position="363"/>
        <end position="384"/>
    </location>
</feature>
<evidence type="ECO:0000313" key="3">
    <source>
        <dbReference type="Proteomes" id="UP001164439"/>
    </source>
</evidence>
<dbReference type="RefSeq" id="WP_269663939.1">
    <property type="nucleotide sequence ID" value="NZ_CP114413.1"/>
</dbReference>
<gene>
    <name evidence="2" type="ORF">STRCI_008034</name>
</gene>